<dbReference type="STRING" id="653733.Selin_1010"/>
<dbReference type="eggNOG" id="COG0625">
    <property type="taxonomic scope" value="Bacteria"/>
</dbReference>
<evidence type="ECO:0000259" key="5">
    <source>
        <dbReference type="PROSITE" id="PS50405"/>
    </source>
</evidence>
<dbReference type="InterPro" id="IPR036249">
    <property type="entry name" value="Thioredoxin-like_sf"/>
</dbReference>
<dbReference type="InterPro" id="IPR004045">
    <property type="entry name" value="Glutathione_S-Trfase_N"/>
</dbReference>
<dbReference type="Pfam" id="PF13409">
    <property type="entry name" value="GST_N_2"/>
    <property type="match status" value="1"/>
</dbReference>
<dbReference type="InterPro" id="IPR050983">
    <property type="entry name" value="GST_Omega/HSP26"/>
</dbReference>
<organism evidence="6 7">
    <name type="scientific">Desulfurispirillum indicum (strain ATCC BAA-1389 / DSM 22839 / S5)</name>
    <dbReference type="NCBI Taxonomy" id="653733"/>
    <lineage>
        <taxon>Bacteria</taxon>
        <taxon>Pseudomonadati</taxon>
        <taxon>Chrysiogenota</taxon>
        <taxon>Chrysiogenia</taxon>
        <taxon>Chrysiogenales</taxon>
        <taxon>Chrysiogenaceae</taxon>
        <taxon>Desulfurispirillum</taxon>
    </lineage>
</organism>
<proteinExistence type="predicted"/>
<accession>E6W3F2</accession>
<dbReference type="GO" id="GO:0005737">
    <property type="term" value="C:cytoplasm"/>
    <property type="evidence" value="ECO:0007669"/>
    <property type="project" value="TreeGrafter"/>
</dbReference>
<dbReference type="PROSITE" id="PS50405">
    <property type="entry name" value="GST_CTER"/>
    <property type="match status" value="1"/>
</dbReference>
<dbReference type="CDD" id="cd00299">
    <property type="entry name" value="GST_C_family"/>
    <property type="match status" value="1"/>
</dbReference>
<dbReference type="EC" id="2.5.1.18" evidence="1"/>
<dbReference type="Proteomes" id="UP000002572">
    <property type="component" value="Chromosome"/>
</dbReference>
<dbReference type="FunFam" id="3.40.30.10:FF:000123">
    <property type="entry name" value="Glutathione transferase o1"/>
    <property type="match status" value="1"/>
</dbReference>
<dbReference type="SFLD" id="SFLDG00358">
    <property type="entry name" value="Main_(cytGST)"/>
    <property type="match status" value="1"/>
</dbReference>
<evidence type="ECO:0000256" key="3">
    <source>
        <dbReference type="ARBA" id="ARBA00047960"/>
    </source>
</evidence>
<dbReference type="Gene3D" id="1.20.1050.10">
    <property type="match status" value="1"/>
</dbReference>
<name>E6W3F2_DESIS</name>
<dbReference type="KEGG" id="din:Selin_1010"/>
<dbReference type="SFLD" id="SFLDG01152">
    <property type="entry name" value="Main.3:_Omega-_and_Tau-like"/>
    <property type="match status" value="1"/>
</dbReference>
<dbReference type="InParanoid" id="E6W3F2"/>
<keyword evidence="2 6" id="KW-0808">Transferase</keyword>
<reference evidence="6 7" key="1">
    <citation type="submission" date="2010-12" db="EMBL/GenBank/DDBJ databases">
        <title>Complete sequence of Desulfurispirillum indicum S5.</title>
        <authorList>
            <consortium name="US DOE Joint Genome Institute"/>
            <person name="Lucas S."/>
            <person name="Copeland A."/>
            <person name="Lapidus A."/>
            <person name="Cheng J.-F."/>
            <person name="Goodwin L."/>
            <person name="Pitluck S."/>
            <person name="Chertkov O."/>
            <person name="Held B."/>
            <person name="Detter J.C."/>
            <person name="Han C."/>
            <person name="Tapia R."/>
            <person name="Land M."/>
            <person name="Hauser L."/>
            <person name="Kyrpides N."/>
            <person name="Ivanova N."/>
            <person name="Mikhailova N."/>
            <person name="Haggblom M."/>
            <person name="Rauschenbach I."/>
            <person name="Bini E."/>
            <person name="Woyke T."/>
        </authorList>
    </citation>
    <scope>NUCLEOTIDE SEQUENCE [LARGE SCALE GENOMIC DNA]</scope>
    <source>
        <strain evidence="7">ATCC BAA-1389 / DSM 22839 / S5</strain>
    </source>
</reference>
<dbReference type="PANTHER" id="PTHR43968">
    <property type="match status" value="1"/>
</dbReference>
<keyword evidence="7" id="KW-1185">Reference proteome</keyword>
<dbReference type="HOGENOM" id="CLU_011226_9_3_0"/>
<dbReference type="SFLD" id="SFLDS00019">
    <property type="entry name" value="Glutathione_Transferase_(cytos"/>
    <property type="match status" value="1"/>
</dbReference>
<dbReference type="SUPFAM" id="SSF47616">
    <property type="entry name" value="GST C-terminal domain-like"/>
    <property type="match status" value="1"/>
</dbReference>
<dbReference type="Gene3D" id="3.40.30.10">
    <property type="entry name" value="Glutaredoxin"/>
    <property type="match status" value="1"/>
</dbReference>
<dbReference type="InterPro" id="IPR010987">
    <property type="entry name" value="Glutathione-S-Trfase_C-like"/>
</dbReference>
<dbReference type="EMBL" id="CP002432">
    <property type="protein sequence ID" value="ADU65745.1"/>
    <property type="molecule type" value="Genomic_DNA"/>
</dbReference>
<dbReference type="RefSeq" id="WP_013505628.1">
    <property type="nucleotide sequence ID" value="NC_014836.1"/>
</dbReference>
<sequence length="221" mass="25106">MQKLELISFKLCPFVQRAVIVLRHKNIDFDVTYIDLQNKPEWFLKLSPTGRTPVLKVGDEVLFESAVIVEYLDEVTPPSLHPADPLIKAQNRAWMEFMGEIQRRIHGLYTASEESVFEQHRVAILGDLARLEAVYRGGTFFNGEEFNLIDAVMAPLCLRLELLREFTGMGLLENCPRLQQWSAVLLEMEAVRLSVVPEFPGLFRGMIERMGGVMAARLTAG</sequence>
<evidence type="ECO:0000313" key="6">
    <source>
        <dbReference type="EMBL" id="ADU65745.1"/>
    </source>
</evidence>
<dbReference type="PANTHER" id="PTHR43968:SF6">
    <property type="entry name" value="GLUTATHIONE S-TRANSFERASE OMEGA"/>
    <property type="match status" value="1"/>
</dbReference>
<feature type="domain" description="GST C-terminal" evidence="5">
    <location>
        <begin position="84"/>
        <end position="203"/>
    </location>
</feature>
<evidence type="ECO:0000313" key="7">
    <source>
        <dbReference type="Proteomes" id="UP000002572"/>
    </source>
</evidence>
<protein>
    <recommendedName>
        <fullName evidence="1">glutathione transferase</fullName>
        <ecNumber evidence="1">2.5.1.18</ecNumber>
    </recommendedName>
</protein>
<dbReference type="InterPro" id="IPR045073">
    <property type="entry name" value="Omega/Tau-like"/>
</dbReference>
<feature type="domain" description="GST N-terminal" evidence="4">
    <location>
        <begin position="2"/>
        <end position="80"/>
    </location>
</feature>
<gene>
    <name evidence="6" type="ordered locus">Selin_1010</name>
</gene>
<evidence type="ECO:0000256" key="1">
    <source>
        <dbReference type="ARBA" id="ARBA00012452"/>
    </source>
</evidence>
<evidence type="ECO:0000256" key="2">
    <source>
        <dbReference type="ARBA" id="ARBA00022679"/>
    </source>
</evidence>
<dbReference type="FunCoup" id="E6W3F2">
    <property type="interactions" value="237"/>
</dbReference>
<dbReference type="InterPro" id="IPR036282">
    <property type="entry name" value="Glutathione-S-Trfase_C_sf"/>
</dbReference>
<dbReference type="Pfam" id="PF13410">
    <property type="entry name" value="GST_C_2"/>
    <property type="match status" value="1"/>
</dbReference>
<dbReference type="SUPFAM" id="SSF52833">
    <property type="entry name" value="Thioredoxin-like"/>
    <property type="match status" value="1"/>
</dbReference>
<dbReference type="InterPro" id="IPR040079">
    <property type="entry name" value="Glutathione_S-Trfase"/>
</dbReference>
<dbReference type="GO" id="GO:0004364">
    <property type="term" value="F:glutathione transferase activity"/>
    <property type="evidence" value="ECO:0007669"/>
    <property type="project" value="UniProtKB-EC"/>
</dbReference>
<dbReference type="AlphaFoldDB" id="E6W3F2"/>
<comment type="catalytic activity">
    <reaction evidence="3">
        <text>RX + glutathione = an S-substituted glutathione + a halide anion + H(+)</text>
        <dbReference type="Rhea" id="RHEA:16437"/>
        <dbReference type="ChEBI" id="CHEBI:15378"/>
        <dbReference type="ChEBI" id="CHEBI:16042"/>
        <dbReference type="ChEBI" id="CHEBI:17792"/>
        <dbReference type="ChEBI" id="CHEBI:57925"/>
        <dbReference type="ChEBI" id="CHEBI:90779"/>
        <dbReference type="EC" id="2.5.1.18"/>
    </reaction>
</comment>
<dbReference type="PROSITE" id="PS50404">
    <property type="entry name" value="GST_NTER"/>
    <property type="match status" value="1"/>
</dbReference>
<evidence type="ECO:0000259" key="4">
    <source>
        <dbReference type="PROSITE" id="PS50404"/>
    </source>
</evidence>